<comment type="caution">
    <text evidence="1">The sequence shown here is derived from an EMBL/GenBank/DDBJ whole genome shotgun (WGS) entry which is preliminary data.</text>
</comment>
<reference evidence="1 2" key="1">
    <citation type="submission" date="2015-01" db="EMBL/GenBank/DDBJ databases">
        <title>Genome of Sphingomonas taxi strain 30a.</title>
        <authorList>
            <person name="Eevers N."/>
            <person name="Van Hamme J."/>
            <person name="Bottos E."/>
            <person name="Weyens N."/>
            <person name="Vangronsveld J."/>
        </authorList>
    </citation>
    <scope>NUCLEOTIDE SEQUENCE [LARGE SCALE GENOMIC DNA]</scope>
    <source>
        <strain evidence="1 2">30a</strain>
    </source>
</reference>
<sequence>MLALAALVAAQQGAAQSAPESYVWENGKALQPLSSTARAITGPLRVTRQAISFGKRTVPAKVAQRVWRVWSPGGDKQTGTIYSLASDPGTLLQGNTLCGGKDKAHWLVLWQTVSDFSGPSVDMAVFSSIEMPTDGNSAGLCGTFSYEWK</sequence>
<dbReference type="PATRIC" id="fig|1549858.7.peg.106"/>
<gene>
    <name evidence="1" type="ORF">SR41_04675</name>
</gene>
<dbReference type="EMBL" id="JXTP01000018">
    <property type="protein sequence ID" value="KIU29306.1"/>
    <property type="molecule type" value="Genomic_DNA"/>
</dbReference>
<dbReference type="Proteomes" id="UP000033203">
    <property type="component" value="Unassembled WGS sequence"/>
</dbReference>
<protein>
    <submittedName>
        <fullName evidence="1">Uncharacterized protein</fullName>
    </submittedName>
</protein>
<dbReference type="AlphaFoldDB" id="A0A0D1MPH2"/>
<evidence type="ECO:0000313" key="1">
    <source>
        <dbReference type="EMBL" id="KIU29306.1"/>
    </source>
</evidence>
<accession>A0A0D1MPH2</accession>
<name>A0A0D1MPH2_9SPHN</name>
<evidence type="ECO:0000313" key="2">
    <source>
        <dbReference type="Proteomes" id="UP000033203"/>
    </source>
</evidence>
<proteinExistence type="predicted"/>
<organism evidence="1 2">
    <name type="scientific">Sphingomonas melonis</name>
    <dbReference type="NCBI Taxonomy" id="152682"/>
    <lineage>
        <taxon>Bacteria</taxon>
        <taxon>Pseudomonadati</taxon>
        <taxon>Pseudomonadota</taxon>
        <taxon>Alphaproteobacteria</taxon>
        <taxon>Sphingomonadales</taxon>
        <taxon>Sphingomonadaceae</taxon>
        <taxon>Sphingomonas</taxon>
    </lineage>
</organism>